<dbReference type="Gene3D" id="3.40.50.450">
    <property type="match status" value="1"/>
</dbReference>
<dbReference type="InterPro" id="IPR003488">
    <property type="entry name" value="DprA"/>
</dbReference>
<evidence type="ECO:0000313" key="3">
    <source>
        <dbReference type="EMBL" id="OGG14212.1"/>
    </source>
</evidence>
<evidence type="ECO:0000313" key="4">
    <source>
        <dbReference type="Proteomes" id="UP000177383"/>
    </source>
</evidence>
<evidence type="ECO:0000259" key="2">
    <source>
        <dbReference type="Pfam" id="PF02481"/>
    </source>
</evidence>
<accession>A0A1F5ZQ22</accession>
<gene>
    <name evidence="3" type="ORF">A2773_06335</name>
</gene>
<reference evidence="3 4" key="1">
    <citation type="journal article" date="2016" name="Nat. Commun.">
        <title>Thousands of microbial genomes shed light on interconnected biogeochemical processes in an aquifer system.</title>
        <authorList>
            <person name="Anantharaman K."/>
            <person name="Brown C.T."/>
            <person name="Hug L.A."/>
            <person name="Sharon I."/>
            <person name="Castelle C.J."/>
            <person name="Probst A.J."/>
            <person name="Thomas B.C."/>
            <person name="Singh A."/>
            <person name="Wilkins M.J."/>
            <person name="Karaoz U."/>
            <person name="Brodie E.L."/>
            <person name="Williams K.H."/>
            <person name="Hubbard S.S."/>
            <person name="Banfield J.F."/>
        </authorList>
    </citation>
    <scope>NUCLEOTIDE SEQUENCE [LARGE SCALE GENOMIC DNA]</scope>
</reference>
<dbReference type="AlphaFoldDB" id="A0A1F5ZQ22"/>
<dbReference type="GO" id="GO:0009294">
    <property type="term" value="P:DNA-mediated transformation"/>
    <property type="evidence" value="ECO:0007669"/>
    <property type="project" value="InterPro"/>
</dbReference>
<dbReference type="SUPFAM" id="SSF102405">
    <property type="entry name" value="MCP/YpsA-like"/>
    <property type="match status" value="1"/>
</dbReference>
<dbReference type="InterPro" id="IPR057666">
    <property type="entry name" value="DrpA_SLOG"/>
</dbReference>
<dbReference type="PANTHER" id="PTHR43022:SF1">
    <property type="entry name" value="PROTEIN SMF"/>
    <property type="match status" value="1"/>
</dbReference>
<proteinExistence type="inferred from homology"/>
<comment type="similarity">
    <text evidence="1">Belongs to the DprA/Smf family.</text>
</comment>
<feature type="domain" description="Smf/DprA SLOG" evidence="2">
    <location>
        <begin position="7"/>
        <end position="218"/>
    </location>
</feature>
<protein>
    <submittedName>
        <fullName evidence="3">DNA protecting protein DprA</fullName>
    </submittedName>
</protein>
<evidence type="ECO:0000256" key="1">
    <source>
        <dbReference type="ARBA" id="ARBA00006525"/>
    </source>
</evidence>
<dbReference type="STRING" id="1798375.A2773_06335"/>
<sequence length="226" mass="24199">MSDKIIFISIGDKRYPSLLREIPDPPKSLYVRGDVSLLGNEIRRIGVVGTRKVTEYGKDVTRRLTRDLVKAGYSIVSGMASGVDTVAHQTAIENNGVTIAVLGAGIDVIYPTPNQNLYWNIIKKYGCVISEFPPGKITSKVQFASRNRIISGISQGVVVTEGGEFSGSLITASCALDQGREVFAVPGPITSKFSKGPAFLLKNGAKMVTGISDILEELPPLTSGVK</sequence>
<comment type="caution">
    <text evidence="3">The sequence shown here is derived from an EMBL/GenBank/DDBJ whole genome shotgun (WGS) entry which is preliminary data.</text>
</comment>
<dbReference type="EMBL" id="MFJE01000022">
    <property type="protein sequence ID" value="OGG14212.1"/>
    <property type="molecule type" value="Genomic_DNA"/>
</dbReference>
<dbReference type="PANTHER" id="PTHR43022">
    <property type="entry name" value="PROTEIN SMF"/>
    <property type="match status" value="1"/>
</dbReference>
<dbReference type="Pfam" id="PF02481">
    <property type="entry name" value="DNA_processg_A"/>
    <property type="match status" value="1"/>
</dbReference>
<dbReference type="Proteomes" id="UP000177383">
    <property type="component" value="Unassembled WGS sequence"/>
</dbReference>
<name>A0A1F5ZQ22_9BACT</name>
<organism evidence="3 4">
    <name type="scientific">Candidatus Gottesmanbacteria bacterium RIFCSPHIGHO2_01_FULL_39_10</name>
    <dbReference type="NCBI Taxonomy" id="1798375"/>
    <lineage>
        <taxon>Bacteria</taxon>
        <taxon>Candidatus Gottesmaniibacteriota</taxon>
    </lineage>
</organism>
<dbReference type="NCBIfam" id="TIGR00732">
    <property type="entry name" value="dprA"/>
    <property type="match status" value="1"/>
</dbReference>